<dbReference type="AlphaFoldDB" id="A0A225V496"/>
<sequence>QCHLWGGKFRRVRADFVIPNCPARHPWILWMCSNKEKQVPPLRQLDGHGMSTCKMQKRLRQLRYVMSKYELNGVSKGLQQECRPLEAATQPLIECQSSAAVDDTTECSRKRRRGQLSWTVVGKLLRKKQKQQQVC</sequence>
<evidence type="ECO:0000313" key="1">
    <source>
        <dbReference type="EMBL" id="OWY99903.1"/>
    </source>
</evidence>
<dbReference type="EMBL" id="NBNE01008067">
    <property type="protein sequence ID" value="OWY99903.1"/>
    <property type="molecule type" value="Genomic_DNA"/>
</dbReference>
<dbReference type="OrthoDB" id="123558at2759"/>
<proteinExistence type="predicted"/>
<organism evidence="1 2">
    <name type="scientific">Phytophthora megakarya</name>
    <dbReference type="NCBI Taxonomy" id="4795"/>
    <lineage>
        <taxon>Eukaryota</taxon>
        <taxon>Sar</taxon>
        <taxon>Stramenopiles</taxon>
        <taxon>Oomycota</taxon>
        <taxon>Peronosporomycetes</taxon>
        <taxon>Peronosporales</taxon>
        <taxon>Peronosporaceae</taxon>
        <taxon>Phytophthora</taxon>
    </lineage>
</organism>
<gene>
    <name evidence="1" type="ORF">PHMEG_00029016</name>
</gene>
<dbReference type="Proteomes" id="UP000198211">
    <property type="component" value="Unassembled WGS sequence"/>
</dbReference>
<reference evidence="2" key="1">
    <citation type="submission" date="2017-03" db="EMBL/GenBank/DDBJ databases">
        <title>Phytopthora megakarya and P. palmivora, two closely related causual agents of cacao black pod achieved similar genome size and gene model numbers by different mechanisms.</title>
        <authorList>
            <person name="Ali S."/>
            <person name="Shao J."/>
            <person name="Larry D.J."/>
            <person name="Kronmiller B."/>
            <person name="Shen D."/>
            <person name="Strem M.D."/>
            <person name="Melnick R.L."/>
            <person name="Guiltinan M.J."/>
            <person name="Tyler B.M."/>
            <person name="Meinhardt L.W."/>
            <person name="Bailey B.A."/>
        </authorList>
    </citation>
    <scope>NUCLEOTIDE SEQUENCE [LARGE SCALE GENOMIC DNA]</scope>
    <source>
        <strain evidence="2">zdho120</strain>
    </source>
</reference>
<name>A0A225V496_9STRA</name>
<comment type="caution">
    <text evidence="1">The sequence shown here is derived from an EMBL/GenBank/DDBJ whole genome shotgun (WGS) entry which is preliminary data.</text>
</comment>
<evidence type="ECO:0000313" key="2">
    <source>
        <dbReference type="Proteomes" id="UP000198211"/>
    </source>
</evidence>
<keyword evidence="2" id="KW-1185">Reference proteome</keyword>
<accession>A0A225V496</accession>
<feature type="non-terminal residue" evidence="1">
    <location>
        <position position="1"/>
    </location>
</feature>
<protein>
    <submittedName>
        <fullName evidence="1">Uncharacterized protein</fullName>
    </submittedName>
</protein>